<evidence type="ECO:0000256" key="1">
    <source>
        <dbReference type="SAM" id="MobiDB-lite"/>
    </source>
</evidence>
<dbReference type="AlphaFoldDB" id="A0A1H4R1E9"/>
<evidence type="ECO:0000313" key="3">
    <source>
        <dbReference type="Proteomes" id="UP000182409"/>
    </source>
</evidence>
<evidence type="ECO:0000313" key="2">
    <source>
        <dbReference type="EMBL" id="SEC25648.1"/>
    </source>
</evidence>
<feature type="compositionally biased region" description="Basic and acidic residues" evidence="1">
    <location>
        <begin position="72"/>
        <end position="84"/>
    </location>
</feature>
<organism evidence="2 3">
    <name type="scientific">Terriglobus roseus</name>
    <dbReference type="NCBI Taxonomy" id="392734"/>
    <lineage>
        <taxon>Bacteria</taxon>
        <taxon>Pseudomonadati</taxon>
        <taxon>Acidobacteriota</taxon>
        <taxon>Terriglobia</taxon>
        <taxon>Terriglobales</taxon>
        <taxon>Acidobacteriaceae</taxon>
        <taxon>Terriglobus</taxon>
    </lineage>
</organism>
<dbReference type="EMBL" id="FNSD01000001">
    <property type="protein sequence ID" value="SEC25648.1"/>
    <property type="molecule type" value="Genomic_DNA"/>
</dbReference>
<protein>
    <submittedName>
        <fullName evidence="2">Uncharacterized protein</fullName>
    </submittedName>
</protein>
<dbReference type="Proteomes" id="UP000182409">
    <property type="component" value="Unassembled WGS sequence"/>
</dbReference>
<gene>
    <name evidence="2" type="ORF">SAMN05443244_3025</name>
</gene>
<name>A0A1H4R1E9_9BACT</name>
<reference evidence="2 3" key="1">
    <citation type="submission" date="2016-10" db="EMBL/GenBank/DDBJ databases">
        <authorList>
            <person name="de Groot N.N."/>
        </authorList>
    </citation>
    <scope>NUCLEOTIDE SEQUENCE [LARGE SCALE GENOMIC DNA]</scope>
    <source>
        <strain evidence="2 3">AB35.6</strain>
    </source>
</reference>
<sequence>MQGSIHYGMKRRIEWSALLLFVLGLCSMAAPHKMVHATVHHQQMPSSGSGGTRTSRTTRQNGRSARGGMTTEMDHHGADTDRALRGVRPREVIVVAISTLGAMVTPRFLLAPSPARGSIAPADDAAVAISYDALPSRGRAPPAL</sequence>
<feature type="region of interest" description="Disordered" evidence="1">
    <location>
        <begin position="39"/>
        <end position="84"/>
    </location>
</feature>
<proteinExistence type="predicted"/>
<feature type="compositionally biased region" description="Low complexity" evidence="1">
    <location>
        <begin position="52"/>
        <end position="64"/>
    </location>
</feature>
<accession>A0A1H4R1E9</accession>